<evidence type="ECO:0000313" key="1">
    <source>
        <dbReference type="EMBL" id="MCL9814585.1"/>
    </source>
</evidence>
<organism evidence="1 2">
    <name type="scientific">Natranaeroarchaeum aerophilus</name>
    <dbReference type="NCBI Taxonomy" id="2917711"/>
    <lineage>
        <taxon>Archaea</taxon>
        <taxon>Methanobacteriati</taxon>
        <taxon>Methanobacteriota</taxon>
        <taxon>Stenosarchaea group</taxon>
        <taxon>Halobacteria</taxon>
        <taxon>Halobacteriales</taxon>
        <taxon>Natronoarchaeaceae</taxon>
        <taxon>Natranaeroarchaeum</taxon>
    </lineage>
</organism>
<accession>A0AAE3K6N1</accession>
<proteinExistence type="predicted"/>
<name>A0AAE3K6N1_9EURY</name>
<protein>
    <submittedName>
        <fullName evidence="1">DUF5787 family protein</fullName>
    </submittedName>
</protein>
<evidence type="ECO:0000313" key="2">
    <source>
        <dbReference type="Proteomes" id="UP001202674"/>
    </source>
</evidence>
<dbReference type="AlphaFoldDB" id="A0AAE3K6N1"/>
<dbReference type="Pfam" id="PF19100">
    <property type="entry name" value="DUF5787"/>
    <property type="match status" value="1"/>
</dbReference>
<dbReference type="Proteomes" id="UP001202674">
    <property type="component" value="Unassembled WGS sequence"/>
</dbReference>
<sequence length="355" mass="40367">MVSERIQYDSEFAFELRVCYWAEREWPPIGTLEDDTIALVARQLGTKRRRWDTIVVETTAAALEQRATFGTERLDDDLRYVLRSAPEEWTFYRDALPEPDYPWRYVRETIHEADDRGILDVRKSGNRIEIRRQYRYPEWVDRIVAIENKPDLDASAASALQPQLERDVALGLADEAWVATRATDAAVSPVLFEDLPVEAGVLEVDPTALSASVAWHAQALEPAAPGTRITDRGGGHSSFDQSAATFEYVSPDRKATLRYRIAERAYERGWRAFIDTMRSDCRWFGPRERDGQVLPWCGSHCRVQTASECSGSCPAFEPEPPAWRQHSWPIDGGPGKTVERLLAARRARLRGTKKS</sequence>
<reference evidence="1 2" key="1">
    <citation type="journal article" date="2022" name="Syst. Appl. Microbiol.">
        <title>Natronocalculus amylovorans gen. nov., sp. nov., and Natranaeroarchaeum aerophilus sp. nov., dominant culturable amylolytic natronoarchaea from hypersaline soda lakes in southwestern Siberia.</title>
        <authorList>
            <person name="Sorokin D.Y."/>
            <person name="Elcheninov A.G."/>
            <person name="Khizhniak T.V."/>
            <person name="Koenen M."/>
            <person name="Bale N.J."/>
            <person name="Damste J.S.S."/>
            <person name="Kublanov I.V."/>
        </authorList>
    </citation>
    <scope>NUCLEOTIDE SEQUENCE [LARGE SCALE GENOMIC DNA]</scope>
    <source>
        <strain evidence="1 2">AArc-St1-1</strain>
    </source>
</reference>
<dbReference type="InterPro" id="IPR043901">
    <property type="entry name" value="DUF5787"/>
</dbReference>
<gene>
    <name evidence="1" type="ORF">AArcSt11_13075</name>
</gene>
<dbReference type="EMBL" id="JAKRVY010000008">
    <property type="protein sequence ID" value="MCL9814585.1"/>
    <property type="molecule type" value="Genomic_DNA"/>
</dbReference>
<keyword evidence="2" id="KW-1185">Reference proteome</keyword>
<comment type="caution">
    <text evidence="1">The sequence shown here is derived from an EMBL/GenBank/DDBJ whole genome shotgun (WGS) entry which is preliminary data.</text>
</comment>